<sequence>MLNNKTEHTKIGRCSSSGIFGDIRCLTDSGALKRHLKPHSSGFDSSRRSLLLDAPTDQLTTELTMNHSAIDIVQVGKFVWDFEGRVYDMENAVFQRSVGSCATKGCKGILYVHREPLMTQAYLIAEHTELWCDRRAPEKTKWDSLTERADALVQVSEVKSLEQAVKKVDKAVQSEALEKPKMKKCVFRVELRGNIKDTSFNVVQNFYSVLSLIEAIGENVCAPTGSLCFVEVSRWDSDFRVYSKMSEDDILDAYCEENAKYKITCHVGEPEATAIRGWMVKVEFLPKIEAARSSTSKTYSVSTFSESDDSLTSVYPKTTSSSTSFTAEEDDLETTHLLSSSDVPVVMTKAQREFALEKEFKANSDPNQADIVTIALKLRMPIAEVRSWFIKRSFLGARTRRSSTSC</sequence>
<keyword evidence="2" id="KW-0539">Nucleus</keyword>
<name>A0A4U5PF50_STECR</name>
<dbReference type="OrthoDB" id="10571712at2759"/>
<comment type="caution">
    <text evidence="4">The sequence shown here is derived from an EMBL/GenBank/DDBJ whole genome shotgun (WGS) entry which is preliminary data.</text>
</comment>
<dbReference type="Pfam" id="PF00046">
    <property type="entry name" value="Homeodomain"/>
    <property type="match status" value="1"/>
</dbReference>
<evidence type="ECO:0000256" key="1">
    <source>
        <dbReference type="ARBA" id="ARBA00004123"/>
    </source>
</evidence>
<keyword evidence="2" id="KW-0238">DNA-binding</keyword>
<dbReference type="Proteomes" id="UP000298663">
    <property type="component" value="Unassembled WGS sequence"/>
</dbReference>
<comment type="subcellular location">
    <subcellularLocation>
        <location evidence="1 2">Nucleus</location>
    </subcellularLocation>
</comment>
<dbReference type="AlphaFoldDB" id="A0A4U5PF50"/>
<dbReference type="SMART" id="SM00389">
    <property type="entry name" value="HOX"/>
    <property type="match status" value="1"/>
</dbReference>
<dbReference type="InterPro" id="IPR009057">
    <property type="entry name" value="Homeodomain-like_sf"/>
</dbReference>
<keyword evidence="2" id="KW-0371">Homeobox</keyword>
<dbReference type="Gene3D" id="1.10.10.60">
    <property type="entry name" value="Homeodomain-like"/>
    <property type="match status" value="1"/>
</dbReference>
<evidence type="ECO:0000313" key="4">
    <source>
        <dbReference type="EMBL" id="TKR94953.1"/>
    </source>
</evidence>
<keyword evidence="5" id="KW-1185">Reference proteome</keyword>
<accession>A0A4U5PF50</accession>
<dbReference type="SUPFAM" id="SSF46689">
    <property type="entry name" value="Homeodomain-like"/>
    <property type="match status" value="1"/>
</dbReference>
<dbReference type="CDD" id="cd00086">
    <property type="entry name" value="homeodomain"/>
    <property type="match status" value="1"/>
</dbReference>
<feature type="domain" description="Homeobox" evidence="3">
    <location>
        <begin position="348"/>
        <end position="403"/>
    </location>
</feature>
<dbReference type="EMBL" id="AZBU02000002">
    <property type="protein sequence ID" value="TKR94953.1"/>
    <property type="molecule type" value="Genomic_DNA"/>
</dbReference>
<dbReference type="GO" id="GO:0005634">
    <property type="term" value="C:nucleus"/>
    <property type="evidence" value="ECO:0007669"/>
    <property type="project" value="UniProtKB-SubCell"/>
</dbReference>
<protein>
    <recommendedName>
        <fullName evidence="3">Homeobox domain-containing protein</fullName>
    </recommendedName>
</protein>
<reference evidence="4 5" key="1">
    <citation type="journal article" date="2015" name="Genome Biol.">
        <title>Comparative genomics of Steinernema reveals deeply conserved gene regulatory networks.</title>
        <authorList>
            <person name="Dillman A.R."/>
            <person name="Macchietto M."/>
            <person name="Porter C.F."/>
            <person name="Rogers A."/>
            <person name="Williams B."/>
            <person name="Antoshechkin I."/>
            <person name="Lee M.M."/>
            <person name="Goodwin Z."/>
            <person name="Lu X."/>
            <person name="Lewis E.E."/>
            <person name="Goodrich-Blair H."/>
            <person name="Stock S.P."/>
            <person name="Adams B.J."/>
            <person name="Sternberg P.W."/>
            <person name="Mortazavi A."/>
        </authorList>
    </citation>
    <scope>NUCLEOTIDE SEQUENCE [LARGE SCALE GENOMIC DNA]</scope>
    <source>
        <strain evidence="4 5">ALL</strain>
    </source>
</reference>
<organism evidence="4 5">
    <name type="scientific">Steinernema carpocapsae</name>
    <name type="common">Entomopathogenic nematode</name>
    <dbReference type="NCBI Taxonomy" id="34508"/>
    <lineage>
        <taxon>Eukaryota</taxon>
        <taxon>Metazoa</taxon>
        <taxon>Ecdysozoa</taxon>
        <taxon>Nematoda</taxon>
        <taxon>Chromadorea</taxon>
        <taxon>Rhabditida</taxon>
        <taxon>Tylenchina</taxon>
        <taxon>Panagrolaimomorpha</taxon>
        <taxon>Strongyloidoidea</taxon>
        <taxon>Steinernematidae</taxon>
        <taxon>Steinernema</taxon>
    </lineage>
</organism>
<dbReference type="GO" id="GO:0003677">
    <property type="term" value="F:DNA binding"/>
    <property type="evidence" value="ECO:0007669"/>
    <property type="project" value="UniProtKB-KW"/>
</dbReference>
<evidence type="ECO:0000259" key="3">
    <source>
        <dbReference type="SMART" id="SM00389"/>
    </source>
</evidence>
<evidence type="ECO:0000313" key="5">
    <source>
        <dbReference type="Proteomes" id="UP000298663"/>
    </source>
</evidence>
<reference evidence="4 5" key="2">
    <citation type="journal article" date="2019" name="G3 (Bethesda)">
        <title>Hybrid Assembly of the Genome of the Entomopathogenic Nematode Steinernema carpocapsae Identifies the X-Chromosome.</title>
        <authorList>
            <person name="Serra L."/>
            <person name="Macchietto M."/>
            <person name="Macias-Munoz A."/>
            <person name="McGill C.J."/>
            <person name="Rodriguez I.M."/>
            <person name="Rodriguez B."/>
            <person name="Murad R."/>
            <person name="Mortazavi A."/>
        </authorList>
    </citation>
    <scope>NUCLEOTIDE SEQUENCE [LARGE SCALE GENOMIC DNA]</scope>
    <source>
        <strain evidence="4 5">ALL</strain>
    </source>
</reference>
<gene>
    <name evidence="4" type="ORF">L596_009179</name>
</gene>
<dbReference type="InterPro" id="IPR001356">
    <property type="entry name" value="HD"/>
</dbReference>
<proteinExistence type="predicted"/>
<evidence type="ECO:0000256" key="2">
    <source>
        <dbReference type="RuleBase" id="RU000682"/>
    </source>
</evidence>